<comment type="subunit">
    <text evidence="3 10">Homodimer.</text>
</comment>
<dbReference type="PROSITE" id="PS00801">
    <property type="entry name" value="TRANSKETOLASE_1"/>
    <property type="match status" value="1"/>
</dbReference>
<feature type="binding site" evidence="10">
    <location>
        <position position="286"/>
    </location>
    <ligand>
        <name>thiamine diphosphate</name>
        <dbReference type="ChEBI" id="CHEBI:58937"/>
    </ligand>
</feature>
<dbReference type="Pfam" id="PF02779">
    <property type="entry name" value="Transket_pyr"/>
    <property type="match status" value="1"/>
</dbReference>
<keyword evidence="8 10" id="KW-0786">Thiamine pyrophosphate</keyword>
<dbReference type="GO" id="GO:0030976">
    <property type="term" value="F:thiamine pyrophosphate binding"/>
    <property type="evidence" value="ECO:0007669"/>
    <property type="project" value="UniProtKB-UniRule"/>
</dbReference>
<evidence type="ECO:0000256" key="5">
    <source>
        <dbReference type="ARBA" id="ARBA00022723"/>
    </source>
</evidence>
<dbReference type="Gene3D" id="3.40.50.920">
    <property type="match status" value="1"/>
</dbReference>
<protein>
    <recommendedName>
        <fullName evidence="10">1-deoxy-D-xylulose-5-phosphate synthase</fullName>
        <ecNumber evidence="10">2.2.1.7</ecNumber>
    </recommendedName>
    <alternativeName>
        <fullName evidence="10">1-deoxyxylulose-5-phosphate synthase</fullName>
        <shortName evidence="10">DXP synthase</shortName>
        <shortName evidence="10">DXPS</shortName>
    </alternativeName>
</protein>
<evidence type="ECO:0000313" key="12">
    <source>
        <dbReference type="EMBL" id="AXE38924.1"/>
    </source>
</evidence>
<dbReference type="SUPFAM" id="SSF52922">
    <property type="entry name" value="TK C-terminal domain-like"/>
    <property type="match status" value="1"/>
</dbReference>
<sequence length="631" mass="67717">MALLDRISCPDDLRDLSDSETEKLATEIRRFLIEHVSRTGGHLGPNLGVVELTLAIHRVFDSPNDPIVFDTGHQSYVHKIVTGRAGRFDTLRQEGGLSGYPSRGESPHDWVENSHASTSLSWAEGLAEGIRLRGEDRTVVAVIGDGALTGGMAWEALDSIAARQDLRLVIVVNDNGRSYYPTVGGLANRFSAIRTDPRYEETLDRIKQHVSDKPLGRQVYGLMHGVKAGMKDALIGQQGIFPDLGIKYLGPVDGHDLGTLERALEMARRYRQPVIVHAITSKGKGYPAAERDEEDHFHTVGAMDPVTCEPVTVSGGATWTSTFAETIADIGARREDVVAITAAMLHPVGLAPFAERFPERVLDVGIAEQHALTTAAGLSAAGLHPVIALYATFLNRAFDQLLMDVGMHHQGVTVVLDRAGITGSDGASHNGMWDISMAGLVPGLRLASPRDRGHLVELLEEAVDIDDGPSVIRYSKDRMPEEIAVRETRDGLDVLQEGDPEGLLLVAHGQLCGQTLSAARLMGGPTPTVVSPRWDLPVCDSLLDAAAGARAVLSVEDGLVVGGLGSRLSQELRLRGVWTPVRELGIPQTYLPHSSRASLLHRIGLDAEGIAASAARLSEAVEASAQAAQQA</sequence>
<comment type="catalytic activity">
    <reaction evidence="10">
        <text>D-glyceraldehyde 3-phosphate + pyruvate + H(+) = 1-deoxy-D-xylulose 5-phosphate + CO2</text>
        <dbReference type="Rhea" id="RHEA:12605"/>
        <dbReference type="ChEBI" id="CHEBI:15361"/>
        <dbReference type="ChEBI" id="CHEBI:15378"/>
        <dbReference type="ChEBI" id="CHEBI:16526"/>
        <dbReference type="ChEBI" id="CHEBI:57792"/>
        <dbReference type="ChEBI" id="CHEBI:59776"/>
        <dbReference type="EC" id="2.2.1.7"/>
    </reaction>
</comment>
<dbReference type="InterPro" id="IPR029061">
    <property type="entry name" value="THDP-binding"/>
</dbReference>
<evidence type="ECO:0000256" key="2">
    <source>
        <dbReference type="ARBA" id="ARBA00011081"/>
    </source>
</evidence>
<evidence type="ECO:0000256" key="7">
    <source>
        <dbReference type="ARBA" id="ARBA00022977"/>
    </source>
</evidence>
<feature type="domain" description="Transketolase-like pyrimidine-binding" evidence="11">
    <location>
        <begin position="317"/>
        <end position="481"/>
    </location>
</feature>
<dbReference type="NCBIfam" id="NF003933">
    <property type="entry name" value="PRK05444.2-2"/>
    <property type="match status" value="1"/>
</dbReference>
<dbReference type="PANTHER" id="PTHR43322">
    <property type="entry name" value="1-D-DEOXYXYLULOSE 5-PHOSPHATE SYNTHASE-RELATED"/>
    <property type="match status" value="1"/>
</dbReference>
<dbReference type="PROSITE" id="PS00802">
    <property type="entry name" value="TRANSKETOLASE_2"/>
    <property type="match status" value="1"/>
</dbReference>
<keyword evidence="13" id="KW-1185">Reference proteome</keyword>
<dbReference type="SUPFAM" id="SSF52518">
    <property type="entry name" value="Thiamin diphosphate-binding fold (THDP-binding)"/>
    <property type="match status" value="2"/>
</dbReference>
<proteinExistence type="inferred from homology"/>
<keyword evidence="6 10" id="KW-0460">Magnesium</keyword>
<dbReference type="InterPro" id="IPR009014">
    <property type="entry name" value="Transketo_C/PFOR_II"/>
</dbReference>
<dbReference type="Pfam" id="PF13292">
    <property type="entry name" value="DXP_synthase_N"/>
    <property type="match status" value="1"/>
</dbReference>
<evidence type="ECO:0000256" key="9">
    <source>
        <dbReference type="ARBA" id="ARBA00023229"/>
    </source>
</evidence>
<dbReference type="UniPathway" id="UPA00064">
    <property type="reaction ID" value="UER00091"/>
</dbReference>
<dbReference type="InterPro" id="IPR005477">
    <property type="entry name" value="Dxylulose-5-P_synthase"/>
</dbReference>
<reference evidence="12 13" key="1">
    <citation type="submission" date="2017-12" db="EMBL/GenBank/DDBJ databases">
        <title>The whole genome sequence of the Acidipropionibacterium virtanenii sp. nov. type strain JS278.</title>
        <authorList>
            <person name="Laine P."/>
            <person name="Deptula P."/>
            <person name="Varmanen P."/>
            <person name="Auvinen P."/>
        </authorList>
    </citation>
    <scope>NUCLEOTIDE SEQUENCE [LARGE SCALE GENOMIC DNA]</scope>
    <source>
        <strain evidence="12 13">JS278</strain>
    </source>
</reference>
<dbReference type="HAMAP" id="MF_00315">
    <property type="entry name" value="DXP_synth"/>
    <property type="match status" value="1"/>
</dbReference>
<dbReference type="Pfam" id="PF02780">
    <property type="entry name" value="Transketolase_C"/>
    <property type="match status" value="1"/>
</dbReference>
<feature type="binding site" evidence="10">
    <location>
        <begin position="114"/>
        <end position="116"/>
    </location>
    <ligand>
        <name>thiamine diphosphate</name>
        <dbReference type="ChEBI" id="CHEBI:58937"/>
    </ligand>
</feature>
<organism evidence="12 13">
    <name type="scientific">Acidipropionibacterium virtanenii</name>
    <dbReference type="NCBI Taxonomy" id="2057246"/>
    <lineage>
        <taxon>Bacteria</taxon>
        <taxon>Bacillati</taxon>
        <taxon>Actinomycetota</taxon>
        <taxon>Actinomycetes</taxon>
        <taxon>Propionibacteriales</taxon>
        <taxon>Propionibacteriaceae</taxon>
        <taxon>Acidipropionibacterium</taxon>
    </lineage>
</organism>
<dbReference type="EC" id="2.2.1.7" evidence="10"/>
<evidence type="ECO:0000313" key="13">
    <source>
        <dbReference type="Proteomes" id="UP000251995"/>
    </source>
</evidence>
<dbReference type="GO" id="GO:0008661">
    <property type="term" value="F:1-deoxy-D-xylulose-5-phosphate synthase activity"/>
    <property type="evidence" value="ECO:0007669"/>
    <property type="project" value="UniProtKB-UniRule"/>
</dbReference>
<dbReference type="Proteomes" id="UP000251995">
    <property type="component" value="Chromosome"/>
</dbReference>
<dbReference type="InterPro" id="IPR005475">
    <property type="entry name" value="Transketolase-like_Pyr-bd"/>
</dbReference>
<dbReference type="GO" id="GO:0016114">
    <property type="term" value="P:terpenoid biosynthetic process"/>
    <property type="evidence" value="ECO:0007669"/>
    <property type="project" value="UniProtKB-UniRule"/>
</dbReference>
<evidence type="ECO:0000256" key="8">
    <source>
        <dbReference type="ARBA" id="ARBA00023052"/>
    </source>
</evidence>
<evidence type="ECO:0000256" key="3">
    <source>
        <dbReference type="ARBA" id="ARBA00011738"/>
    </source>
</evidence>
<comment type="cofactor">
    <cofactor evidence="10">
        <name>Mg(2+)</name>
        <dbReference type="ChEBI" id="CHEBI:18420"/>
    </cofactor>
    <text evidence="10">Binds 1 Mg(2+) ion per subunit.</text>
</comment>
<keyword evidence="4 10" id="KW-0808">Transferase</keyword>
<dbReference type="OrthoDB" id="9803371at2"/>
<accession>A0A344UUH6</accession>
<comment type="pathway">
    <text evidence="1 10">Metabolic intermediate biosynthesis; 1-deoxy-D-xylulose 5-phosphate biosynthesis; 1-deoxy-D-xylulose 5-phosphate from D-glyceraldehyde 3-phosphate and pyruvate: step 1/1.</text>
</comment>
<dbReference type="CDD" id="cd02007">
    <property type="entry name" value="TPP_DXS"/>
    <property type="match status" value="1"/>
</dbReference>
<evidence type="ECO:0000256" key="6">
    <source>
        <dbReference type="ARBA" id="ARBA00022842"/>
    </source>
</evidence>
<dbReference type="PANTHER" id="PTHR43322:SF5">
    <property type="entry name" value="1-DEOXY-D-XYLULOSE-5-PHOSPHATE SYNTHASE, CHLOROPLASTIC"/>
    <property type="match status" value="1"/>
</dbReference>
<dbReference type="AlphaFoldDB" id="A0A344UUH6"/>
<dbReference type="GO" id="GO:0000287">
    <property type="term" value="F:magnesium ion binding"/>
    <property type="evidence" value="ECO:0007669"/>
    <property type="project" value="UniProtKB-UniRule"/>
</dbReference>
<feature type="binding site" evidence="10">
    <location>
        <position position="175"/>
    </location>
    <ligand>
        <name>thiamine diphosphate</name>
        <dbReference type="ChEBI" id="CHEBI:58937"/>
    </ligand>
</feature>
<dbReference type="EMBL" id="CP025198">
    <property type="protein sequence ID" value="AXE38924.1"/>
    <property type="molecule type" value="Genomic_DNA"/>
</dbReference>
<keyword evidence="9 10" id="KW-0414">Isoprene biosynthesis</keyword>
<dbReference type="GO" id="GO:0009228">
    <property type="term" value="P:thiamine biosynthetic process"/>
    <property type="evidence" value="ECO:0007669"/>
    <property type="project" value="UniProtKB-UniRule"/>
</dbReference>
<comment type="function">
    <text evidence="10">Catalyzes the acyloin condensation reaction between C atoms 2 and 3 of pyruvate and glyceraldehyde 3-phosphate to yield 1-deoxy-D-xylulose-5-phosphate (DXP).</text>
</comment>
<dbReference type="NCBIfam" id="TIGR00204">
    <property type="entry name" value="dxs"/>
    <property type="match status" value="1"/>
</dbReference>
<dbReference type="CDD" id="cd07033">
    <property type="entry name" value="TPP_PYR_DXS_TK_like"/>
    <property type="match status" value="1"/>
</dbReference>
<gene>
    <name evidence="10 12" type="primary">dxs</name>
    <name evidence="12" type="ORF">JS278_01765</name>
</gene>
<comment type="similarity">
    <text evidence="2 10">Belongs to the transketolase family. DXPS subfamily.</text>
</comment>
<feature type="binding site" evidence="10">
    <location>
        <position position="368"/>
    </location>
    <ligand>
        <name>thiamine diphosphate</name>
        <dbReference type="ChEBI" id="CHEBI:58937"/>
    </ligand>
</feature>
<feature type="binding site" evidence="10">
    <location>
        <position position="175"/>
    </location>
    <ligand>
        <name>Mg(2+)</name>
        <dbReference type="ChEBI" id="CHEBI:18420"/>
    </ligand>
</feature>
<feature type="binding site" evidence="10">
    <location>
        <position position="73"/>
    </location>
    <ligand>
        <name>thiamine diphosphate</name>
        <dbReference type="ChEBI" id="CHEBI:58937"/>
    </ligand>
</feature>
<comment type="cofactor">
    <cofactor evidence="10">
        <name>thiamine diphosphate</name>
        <dbReference type="ChEBI" id="CHEBI:58937"/>
    </cofactor>
    <text evidence="10">Binds 1 thiamine pyrophosphate per subunit.</text>
</comment>
<evidence type="ECO:0000256" key="10">
    <source>
        <dbReference type="HAMAP-Rule" id="MF_00315"/>
    </source>
</evidence>
<name>A0A344UUH6_9ACTN</name>
<evidence type="ECO:0000256" key="1">
    <source>
        <dbReference type="ARBA" id="ARBA00004980"/>
    </source>
</evidence>
<dbReference type="SMART" id="SM00861">
    <property type="entry name" value="Transket_pyr"/>
    <property type="match status" value="1"/>
</dbReference>
<dbReference type="InterPro" id="IPR049557">
    <property type="entry name" value="Transketolase_CS"/>
</dbReference>
<dbReference type="GO" id="GO:0019288">
    <property type="term" value="P:isopentenyl diphosphate biosynthetic process, methylerythritol 4-phosphate pathway"/>
    <property type="evidence" value="ECO:0007669"/>
    <property type="project" value="TreeGrafter"/>
</dbReference>
<dbReference type="KEGG" id="acij:JS278_01765"/>
<dbReference type="GO" id="GO:0005829">
    <property type="term" value="C:cytosol"/>
    <property type="evidence" value="ECO:0007669"/>
    <property type="project" value="TreeGrafter"/>
</dbReference>
<dbReference type="Gene3D" id="3.40.50.970">
    <property type="match status" value="2"/>
</dbReference>
<evidence type="ECO:0000256" key="4">
    <source>
        <dbReference type="ARBA" id="ARBA00022679"/>
    </source>
</evidence>
<dbReference type="InterPro" id="IPR020826">
    <property type="entry name" value="Transketolase_BS"/>
</dbReference>
<keyword evidence="7 10" id="KW-0784">Thiamine biosynthesis</keyword>
<dbReference type="RefSeq" id="WP_114044860.1">
    <property type="nucleotide sequence ID" value="NZ_CP025198.1"/>
</dbReference>
<dbReference type="InterPro" id="IPR033248">
    <property type="entry name" value="Transketolase_C"/>
</dbReference>
<keyword evidence="5 10" id="KW-0479">Metal-binding</keyword>
<feature type="binding site" evidence="10">
    <location>
        <position position="145"/>
    </location>
    <ligand>
        <name>Mg(2+)</name>
        <dbReference type="ChEBI" id="CHEBI:18420"/>
    </ligand>
</feature>
<evidence type="ECO:0000259" key="11">
    <source>
        <dbReference type="SMART" id="SM00861"/>
    </source>
</evidence>
<feature type="binding site" evidence="10">
    <location>
        <begin position="146"/>
        <end position="147"/>
    </location>
    <ligand>
        <name>thiamine diphosphate</name>
        <dbReference type="ChEBI" id="CHEBI:58937"/>
    </ligand>
</feature>